<accession>A0A9D1IBP2</accession>
<dbReference type="PROSITE" id="PS50932">
    <property type="entry name" value="HTH_LACI_2"/>
    <property type="match status" value="1"/>
</dbReference>
<dbReference type="AlphaFoldDB" id="A0A9D1IBP2"/>
<dbReference type="InterPro" id="IPR046335">
    <property type="entry name" value="LacI/GalR-like_sensor"/>
</dbReference>
<sequence length="343" mass="37831">MNLREIAERAGVSCATVSLVLNNKKGVGAARRREITRLLLENGYTIAEEGEERNRVRRSVRFLQYTRHAQLVHGNPGFVPAIIDSVEQECRLRKYDLLIASVDRAQDIARFLVPREVGGILLLGTELDEQEAPFLREAQVPLVVVDNAVASMDCAAVTMNNRAAIFSAVEHLVLLGHQRIAFLANARPGANCEERRLAFLEAAGQWNLQARNVFPVAMGMDGARACVLDLFRRGTRFPSAVIANNDAIAVGAIRAFLEAGLSVPEDISVVGFDDIPFSGAFHPPLTTVSVPCREIGATAVRMLLERVRDPLQPPYKALLSTKLIVRESTRRFSPPREHPNLLQ</sequence>
<keyword evidence="2 5" id="KW-0238">DNA-binding</keyword>
<gene>
    <name evidence="5" type="ORF">IAB02_04010</name>
</gene>
<dbReference type="EMBL" id="DVMU01000088">
    <property type="protein sequence ID" value="HIU33706.1"/>
    <property type="molecule type" value="Genomic_DNA"/>
</dbReference>
<dbReference type="GO" id="GO:0000976">
    <property type="term" value="F:transcription cis-regulatory region binding"/>
    <property type="evidence" value="ECO:0007669"/>
    <property type="project" value="TreeGrafter"/>
</dbReference>
<dbReference type="Pfam" id="PF13377">
    <property type="entry name" value="Peripla_BP_3"/>
    <property type="match status" value="1"/>
</dbReference>
<proteinExistence type="predicted"/>
<reference evidence="5" key="1">
    <citation type="submission" date="2020-10" db="EMBL/GenBank/DDBJ databases">
        <authorList>
            <person name="Gilroy R."/>
        </authorList>
    </citation>
    <scope>NUCLEOTIDE SEQUENCE</scope>
    <source>
        <strain evidence="5">ChiHcec3-11533</strain>
    </source>
</reference>
<evidence type="ECO:0000256" key="3">
    <source>
        <dbReference type="ARBA" id="ARBA00023163"/>
    </source>
</evidence>
<dbReference type="Pfam" id="PF00356">
    <property type="entry name" value="LacI"/>
    <property type="match status" value="1"/>
</dbReference>
<dbReference type="SMART" id="SM00354">
    <property type="entry name" value="HTH_LACI"/>
    <property type="match status" value="1"/>
</dbReference>
<dbReference type="Gene3D" id="1.10.260.40">
    <property type="entry name" value="lambda repressor-like DNA-binding domains"/>
    <property type="match status" value="1"/>
</dbReference>
<organism evidence="5 6">
    <name type="scientific">Candidatus Pullichristensenella excrementigallinarum</name>
    <dbReference type="NCBI Taxonomy" id="2840907"/>
    <lineage>
        <taxon>Bacteria</taxon>
        <taxon>Bacillati</taxon>
        <taxon>Bacillota</taxon>
        <taxon>Clostridia</taxon>
        <taxon>Candidatus Pullichristensenella</taxon>
    </lineage>
</organism>
<dbReference type="GO" id="GO:0003700">
    <property type="term" value="F:DNA-binding transcription factor activity"/>
    <property type="evidence" value="ECO:0007669"/>
    <property type="project" value="TreeGrafter"/>
</dbReference>
<feature type="domain" description="HTH lacI-type" evidence="4">
    <location>
        <begin position="1"/>
        <end position="62"/>
    </location>
</feature>
<dbReference type="Proteomes" id="UP000824072">
    <property type="component" value="Unassembled WGS sequence"/>
</dbReference>
<evidence type="ECO:0000313" key="5">
    <source>
        <dbReference type="EMBL" id="HIU33706.1"/>
    </source>
</evidence>
<reference evidence="5" key="2">
    <citation type="journal article" date="2021" name="PeerJ">
        <title>Extensive microbial diversity within the chicken gut microbiome revealed by metagenomics and culture.</title>
        <authorList>
            <person name="Gilroy R."/>
            <person name="Ravi A."/>
            <person name="Getino M."/>
            <person name="Pursley I."/>
            <person name="Horton D.L."/>
            <person name="Alikhan N.F."/>
            <person name="Baker D."/>
            <person name="Gharbi K."/>
            <person name="Hall N."/>
            <person name="Watson M."/>
            <person name="Adriaenssens E.M."/>
            <person name="Foster-Nyarko E."/>
            <person name="Jarju S."/>
            <person name="Secka A."/>
            <person name="Antonio M."/>
            <person name="Oren A."/>
            <person name="Chaudhuri R.R."/>
            <person name="La Ragione R."/>
            <person name="Hildebrand F."/>
            <person name="Pallen M.J."/>
        </authorList>
    </citation>
    <scope>NUCLEOTIDE SEQUENCE</scope>
    <source>
        <strain evidence="5">ChiHcec3-11533</strain>
    </source>
</reference>
<evidence type="ECO:0000313" key="6">
    <source>
        <dbReference type="Proteomes" id="UP000824072"/>
    </source>
</evidence>
<dbReference type="PANTHER" id="PTHR30146">
    <property type="entry name" value="LACI-RELATED TRANSCRIPTIONAL REPRESSOR"/>
    <property type="match status" value="1"/>
</dbReference>
<protein>
    <submittedName>
        <fullName evidence="5">LacI family DNA-binding transcriptional regulator</fullName>
    </submittedName>
</protein>
<comment type="caution">
    <text evidence="5">The sequence shown here is derived from an EMBL/GenBank/DDBJ whole genome shotgun (WGS) entry which is preliminary data.</text>
</comment>
<dbReference type="PANTHER" id="PTHR30146:SF109">
    <property type="entry name" value="HTH-TYPE TRANSCRIPTIONAL REGULATOR GALS"/>
    <property type="match status" value="1"/>
</dbReference>
<dbReference type="InterPro" id="IPR028082">
    <property type="entry name" value="Peripla_BP_I"/>
</dbReference>
<keyword evidence="3" id="KW-0804">Transcription</keyword>
<dbReference type="CDD" id="cd01392">
    <property type="entry name" value="HTH_LacI"/>
    <property type="match status" value="1"/>
</dbReference>
<evidence type="ECO:0000256" key="1">
    <source>
        <dbReference type="ARBA" id="ARBA00023015"/>
    </source>
</evidence>
<dbReference type="PROSITE" id="PS00356">
    <property type="entry name" value="HTH_LACI_1"/>
    <property type="match status" value="1"/>
</dbReference>
<evidence type="ECO:0000256" key="2">
    <source>
        <dbReference type="ARBA" id="ARBA00023125"/>
    </source>
</evidence>
<dbReference type="SUPFAM" id="SSF53822">
    <property type="entry name" value="Periplasmic binding protein-like I"/>
    <property type="match status" value="1"/>
</dbReference>
<keyword evidence="1" id="KW-0805">Transcription regulation</keyword>
<dbReference type="InterPro" id="IPR010982">
    <property type="entry name" value="Lambda_DNA-bd_dom_sf"/>
</dbReference>
<dbReference type="Gene3D" id="3.40.50.2300">
    <property type="match status" value="2"/>
</dbReference>
<evidence type="ECO:0000259" key="4">
    <source>
        <dbReference type="PROSITE" id="PS50932"/>
    </source>
</evidence>
<dbReference type="InterPro" id="IPR000843">
    <property type="entry name" value="HTH_LacI"/>
</dbReference>
<name>A0A9D1IBP2_9FIRM</name>
<dbReference type="SUPFAM" id="SSF47413">
    <property type="entry name" value="lambda repressor-like DNA-binding domains"/>
    <property type="match status" value="1"/>
</dbReference>